<dbReference type="GO" id="GO:0044718">
    <property type="term" value="P:siderophore transmembrane transport"/>
    <property type="evidence" value="ECO:0007669"/>
    <property type="project" value="TreeGrafter"/>
</dbReference>
<keyword evidence="11 12" id="KW-0998">Cell outer membrane</keyword>
<evidence type="ECO:0000256" key="3">
    <source>
        <dbReference type="ARBA" id="ARBA00022448"/>
    </source>
</evidence>
<dbReference type="InterPro" id="IPR012910">
    <property type="entry name" value="Plug_dom"/>
</dbReference>
<evidence type="ECO:0000259" key="15">
    <source>
        <dbReference type="Pfam" id="PF00593"/>
    </source>
</evidence>
<evidence type="ECO:0000256" key="10">
    <source>
        <dbReference type="ARBA" id="ARBA00023170"/>
    </source>
</evidence>
<dbReference type="RefSeq" id="WP_107492278.1">
    <property type="nucleotide sequence ID" value="NZ_PZKC01000002.1"/>
</dbReference>
<keyword evidence="8 13" id="KW-0798">TonB box</keyword>
<dbReference type="CDD" id="cd01347">
    <property type="entry name" value="ligand_gated_channel"/>
    <property type="match status" value="1"/>
</dbReference>
<reference evidence="17 18" key="1">
    <citation type="submission" date="2018-03" db="EMBL/GenBank/DDBJ databases">
        <authorList>
            <person name="Keele B.F."/>
        </authorList>
    </citation>
    <scope>NUCLEOTIDE SEQUENCE [LARGE SCALE GENOMIC DNA]</scope>
    <source>
        <strain evidence="17 18">D20</strain>
    </source>
</reference>
<comment type="caution">
    <text evidence="17">The sequence shown here is derived from an EMBL/GenBank/DDBJ whole genome shotgun (WGS) entry which is preliminary data.</text>
</comment>
<name>A0A2T4IJ06_9RHOO</name>
<evidence type="ECO:0000256" key="13">
    <source>
        <dbReference type="RuleBase" id="RU003357"/>
    </source>
</evidence>
<sequence length="809" mass="88699">MAYAQRATAFVRPVLRPCAAALVLAFSANQAGAQEATQLGDVVVSASGFEQKITDAPASITVITQEELAKRPYITLIDAISDVEGVDVGETSDKTGQKTISMRGMGSDYTLILIDGKRQNNHGDIYPNSFSGNQFNHIPPLDAIERIEVIRGPASTLYGADALGGVINIITKKNVTKWTGSVTYGRSFQSNSDFGDNSTLDFSVRGPVVPGLLAVSLRGSRYERDASSPQYDSSVAPDGTVHRRSLGFGGGGRTVDNTNQALGFSLFFTPDERQRITFDYDQSRQVYDNEPVIDPVTGNSSFPLGTVDSIETIWRVGNYCAGATGNNAAACAGNGGVWTQRADPRVGYLDEQEFTRESWSLSHEGKWDFATSFVALSYIETDNKGRTLPFTVAERNQLLALWNAVPGANAAAKLANMTPAQRAQLEAFLPRPKRILQSNQYTLDGRLDIPLHNLAGDHLLVVGTQVIDGELKDGVFGMESGTPGKAQEHKMWSLFVEDNWMPTEAFTLTAGLRYDDHDVFGNNVSPRIYGVYRLDPQWTVKGGVSTGFKTPKTTQLYDGIVGFGGQGTSPMFGNPNLEPETSRNTELAIYWNHPRRHSFNATVFRNDFEDKIASQPCGAGTGLVCASTGEYANLGYATSSISTNIDSVVIKGVELAGRWQIADNWALRGNYTYTDSEQRSGANKGRPLGNSAKHMFNATLDWRPLPDLDVFLTMEARSKRYRGQINNQAAYFKDYEIFHLGATYRVSRNITINGRINNLLDQDFTTYKTTFVTCSSGTTCINGWQPSYLDDYNNKDAARNFWISVNASF</sequence>
<evidence type="ECO:0000256" key="6">
    <source>
        <dbReference type="ARBA" id="ARBA00022729"/>
    </source>
</evidence>
<keyword evidence="6 14" id="KW-0732">Signal</keyword>
<dbReference type="GO" id="GO:0009279">
    <property type="term" value="C:cell outer membrane"/>
    <property type="evidence" value="ECO:0007669"/>
    <property type="project" value="UniProtKB-SubCell"/>
</dbReference>
<evidence type="ECO:0000256" key="2">
    <source>
        <dbReference type="ARBA" id="ARBA00009810"/>
    </source>
</evidence>
<dbReference type="InterPro" id="IPR000531">
    <property type="entry name" value="Beta-barrel_TonB"/>
</dbReference>
<dbReference type="GO" id="GO:0015344">
    <property type="term" value="F:siderophore uptake transmembrane transporter activity"/>
    <property type="evidence" value="ECO:0007669"/>
    <property type="project" value="TreeGrafter"/>
</dbReference>
<keyword evidence="10 17" id="KW-0675">Receptor</keyword>
<evidence type="ECO:0000313" key="17">
    <source>
        <dbReference type="EMBL" id="PTD97758.1"/>
    </source>
</evidence>
<dbReference type="OrthoDB" id="183532at2"/>
<dbReference type="AlphaFoldDB" id="A0A2T4IJ06"/>
<keyword evidence="9 12" id="KW-0472">Membrane</keyword>
<feature type="chain" id="PRO_5015743879" evidence="14">
    <location>
        <begin position="34"/>
        <end position="809"/>
    </location>
</feature>
<evidence type="ECO:0000256" key="9">
    <source>
        <dbReference type="ARBA" id="ARBA00023136"/>
    </source>
</evidence>
<evidence type="ECO:0000256" key="1">
    <source>
        <dbReference type="ARBA" id="ARBA00004571"/>
    </source>
</evidence>
<dbReference type="Gene3D" id="2.170.130.10">
    <property type="entry name" value="TonB-dependent receptor, plug domain"/>
    <property type="match status" value="1"/>
</dbReference>
<comment type="similarity">
    <text evidence="2 12 13">Belongs to the TonB-dependent receptor family.</text>
</comment>
<dbReference type="Proteomes" id="UP000241193">
    <property type="component" value="Unassembled WGS sequence"/>
</dbReference>
<evidence type="ECO:0000256" key="4">
    <source>
        <dbReference type="ARBA" id="ARBA00022452"/>
    </source>
</evidence>
<feature type="domain" description="TonB-dependent receptor plug" evidence="16">
    <location>
        <begin position="53"/>
        <end position="166"/>
    </location>
</feature>
<gene>
    <name evidence="17" type="ORF">C8261_03530</name>
</gene>
<feature type="domain" description="TonB-dependent receptor-like beta-barrel" evidence="15">
    <location>
        <begin position="339"/>
        <end position="759"/>
    </location>
</feature>
<evidence type="ECO:0000256" key="11">
    <source>
        <dbReference type="ARBA" id="ARBA00023237"/>
    </source>
</evidence>
<evidence type="ECO:0000259" key="16">
    <source>
        <dbReference type="Pfam" id="PF07715"/>
    </source>
</evidence>
<comment type="subcellular location">
    <subcellularLocation>
        <location evidence="1 12">Cell outer membrane</location>
        <topology evidence="1 12">Multi-pass membrane protein</topology>
    </subcellularLocation>
</comment>
<evidence type="ECO:0000256" key="5">
    <source>
        <dbReference type="ARBA" id="ARBA00022692"/>
    </source>
</evidence>
<keyword evidence="4 12" id="KW-1134">Transmembrane beta strand</keyword>
<dbReference type="InterPro" id="IPR039426">
    <property type="entry name" value="TonB-dep_rcpt-like"/>
</dbReference>
<keyword evidence="18" id="KW-1185">Reference proteome</keyword>
<dbReference type="Pfam" id="PF00593">
    <property type="entry name" value="TonB_dep_Rec_b-barrel"/>
    <property type="match status" value="1"/>
</dbReference>
<dbReference type="PANTHER" id="PTHR30069">
    <property type="entry name" value="TONB-DEPENDENT OUTER MEMBRANE RECEPTOR"/>
    <property type="match status" value="1"/>
</dbReference>
<organism evidence="17 18">
    <name type="scientific">Pseudothauera lacus</name>
    <dbReference type="NCBI Taxonomy" id="2136175"/>
    <lineage>
        <taxon>Bacteria</taxon>
        <taxon>Pseudomonadati</taxon>
        <taxon>Pseudomonadota</taxon>
        <taxon>Betaproteobacteria</taxon>
        <taxon>Rhodocyclales</taxon>
        <taxon>Zoogloeaceae</taxon>
        <taxon>Pseudothauera</taxon>
    </lineage>
</organism>
<keyword evidence="7" id="KW-0406">Ion transport</keyword>
<accession>A0A2T4IJ06</accession>
<dbReference type="PROSITE" id="PS52016">
    <property type="entry name" value="TONB_DEPENDENT_REC_3"/>
    <property type="match status" value="1"/>
</dbReference>
<feature type="signal peptide" evidence="14">
    <location>
        <begin position="1"/>
        <end position="33"/>
    </location>
</feature>
<evidence type="ECO:0000256" key="8">
    <source>
        <dbReference type="ARBA" id="ARBA00023077"/>
    </source>
</evidence>
<dbReference type="InterPro" id="IPR036942">
    <property type="entry name" value="Beta-barrel_TonB_sf"/>
</dbReference>
<keyword evidence="3 12" id="KW-0813">Transport</keyword>
<dbReference type="SUPFAM" id="SSF56935">
    <property type="entry name" value="Porins"/>
    <property type="match status" value="1"/>
</dbReference>
<dbReference type="Gene3D" id="2.40.170.20">
    <property type="entry name" value="TonB-dependent receptor, beta-barrel domain"/>
    <property type="match status" value="1"/>
</dbReference>
<dbReference type="InterPro" id="IPR037066">
    <property type="entry name" value="Plug_dom_sf"/>
</dbReference>
<evidence type="ECO:0000256" key="7">
    <source>
        <dbReference type="ARBA" id="ARBA00023065"/>
    </source>
</evidence>
<evidence type="ECO:0000256" key="14">
    <source>
        <dbReference type="SAM" id="SignalP"/>
    </source>
</evidence>
<evidence type="ECO:0000313" key="18">
    <source>
        <dbReference type="Proteomes" id="UP000241193"/>
    </source>
</evidence>
<evidence type="ECO:0000256" key="12">
    <source>
        <dbReference type="PROSITE-ProRule" id="PRU01360"/>
    </source>
</evidence>
<dbReference type="Pfam" id="PF07715">
    <property type="entry name" value="Plug"/>
    <property type="match status" value="1"/>
</dbReference>
<keyword evidence="5 12" id="KW-0812">Transmembrane</keyword>
<dbReference type="PANTHER" id="PTHR30069:SF53">
    <property type="entry name" value="COLICIN I RECEPTOR-RELATED"/>
    <property type="match status" value="1"/>
</dbReference>
<proteinExistence type="inferred from homology"/>
<protein>
    <submittedName>
        <fullName evidence="17">TonB-dependent receptor</fullName>
    </submittedName>
</protein>
<dbReference type="EMBL" id="PZKC01000002">
    <property type="protein sequence ID" value="PTD97758.1"/>
    <property type="molecule type" value="Genomic_DNA"/>
</dbReference>
<reference evidence="17 18" key="2">
    <citation type="submission" date="2018-04" db="EMBL/GenBank/DDBJ databases">
        <title>Thauera lacus sp. nov., isolated from an saline lake in Inner Mongolia, China.</title>
        <authorList>
            <person name="Liang Q.-Y."/>
        </authorList>
    </citation>
    <scope>NUCLEOTIDE SEQUENCE [LARGE SCALE GENOMIC DNA]</scope>
    <source>
        <strain evidence="17 18">D20</strain>
    </source>
</reference>